<dbReference type="InterPro" id="IPR036388">
    <property type="entry name" value="WH-like_DNA-bd_sf"/>
</dbReference>
<dbReference type="Pfam" id="PF00072">
    <property type="entry name" value="Response_reg"/>
    <property type="match status" value="1"/>
</dbReference>
<evidence type="ECO:0000256" key="1">
    <source>
        <dbReference type="ARBA" id="ARBA00022553"/>
    </source>
</evidence>
<feature type="domain" description="Response regulatory" evidence="6">
    <location>
        <begin position="4"/>
        <end position="117"/>
    </location>
</feature>
<dbReference type="GO" id="GO:0000156">
    <property type="term" value="F:phosphorelay response regulator activity"/>
    <property type="evidence" value="ECO:0007669"/>
    <property type="project" value="TreeGrafter"/>
</dbReference>
<dbReference type="EMBL" id="CAFBLP010000047">
    <property type="protein sequence ID" value="CAB4883861.1"/>
    <property type="molecule type" value="Genomic_DNA"/>
</dbReference>
<feature type="domain" description="OmpR/PhoB-type" evidence="7">
    <location>
        <begin position="128"/>
        <end position="227"/>
    </location>
</feature>
<dbReference type="PANTHER" id="PTHR48111:SF50">
    <property type="entry name" value="KDP OPERON TRANSCRIPTIONAL REGULATORY PROTEIN KDPE"/>
    <property type="match status" value="1"/>
</dbReference>
<dbReference type="GO" id="GO:0032993">
    <property type="term" value="C:protein-DNA complex"/>
    <property type="evidence" value="ECO:0007669"/>
    <property type="project" value="TreeGrafter"/>
</dbReference>
<dbReference type="Gene3D" id="6.10.250.690">
    <property type="match status" value="1"/>
</dbReference>
<dbReference type="PANTHER" id="PTHR48111">
    <property type="entry name" value="REGULATOR OF RPOS"/>
    <property type="match status" value="1"/>
</dbReference>
<dbReference type="CDD" id="cd17574">
    <property type="entry name" value="REC_OmpR"/>
    <property type="match status" value="1"/>
</dbReference>
<evidence type="ECO:0000256" key="2">
    <source>
        <dbReference type="ARBA" id="ARBA00023012"/>
    </source>
</evidence>
<organism evidence="8">
    <name type="scientific">freshwater metagenome</name>
    <dbReference type="NCBI Taxonomy" id="449393"/>
    <lineage>
        <taxon>unclassified sequences</taxon>
        <taxon>metagenomes</taxon>
        <taxon>ecological metagenomes</taxon>
    </lineage>
</organism>
<name>A0A6J7ENY7_9ZZZZ</name>
<sequence>MSATILIIEDEADLRTLLRHVLERAGYRVLDAATGQSGLRSFYECRPDLVLLDVGLPDTDGWTVLQRLREMSAVPVVLLTAHGSESDKVRGLDAGADDYLTKPIGRSELIARVNAALRRNQTGQPELNDTFTDGPLMVDFVRHEVTLDGVEVVLTPLEHRVLVALVRHSNHVLSPTQLLEHAWDNPSGVGPERVKFVVARLRRKLAGVALAGPVITTVRSFGYRYSTSSAGADHRG</sequence>
<accession>A0A6J7ENY7</accession>
<evidence type="ECO:0000256" key="4">
    <source>
        <dbReference type="ARBA" id="ARBA00023125"/>
    </source>
</evidence>
<dbReference type="SMART" id="SM00862">
    <property type="entry name" value="Trans_reg_C"/>
    <property type="match status" value="1"/>
</dbReference>
<reference evidence="8" key="1">
    <citation type="submission" date="2020-05" db="EMBL/GenBank/DDBJ databases">
        <authorList>
            <person name="Chiriac C."/>
            <person name="Salcher M."/>
            <person name="Ghai R."/>
            <person name="Kavagutti S V."/>
        </authorList>
    </citation>
    <scope>NUCLEOTIDE SEQUENCE</scope>
</reference>
<keyword evidence="5" id="KW-0804">Transcription</keyword>
<evidence type="ECO:0000259" key="6">
    <source>
        <dbReference type="PROSITE" id="PS50110"/>
    </source>
</evidence>
<dbReference type="AlphaFoldDB" id="A0A6J7ENY7"/>
<dbReference type="Gene3D" id="1.10.10.10">
    <property type="entry name" value="Winged helix-like DNA-binding domain superfamily/Winged helix DNA-binding domain"/>
    <property type="match status" value="1"/>
</dbReference>
<dbReference type="Gene3D" id="3.40.50.2300">
    <property type="match status" value="1"/>
</dbReference>
<gene>
    <name evidence="8" type="ORF">UFOPK3376_01856</name>
</gene>
<dbReference type="FunFam" id="3.40.50.2300:FF:000001">
    <property type="entry name" value="DNA-binding response regulator PhoB"/>
    <property type="match status" value="1"/>
</dbReference>
<evidence type="ECO:0000259" key="7">
    <source>
        <dbReference type="PROSITE" id="PS51755"/>
    </source>
</evidence>
<keyword evidence="2" id="KW-0902">Two-component regulatory system</keyword>
<dbReference type="GO" id="GO:0000976">
    <property type="term" value="F:transcription cis-regulatory region binding"/>
    <property type="evidence" value="ECO:0007669"/>
    <property type="project" value="TreeGrafter"/>
</dbReference>
<dbReference type="InterPro" id="IPR011006">
    <property type="entry name" value="CheY-like_superfamily"/>
</dbReference>
<keyword evidence="1" id="KW-0597">Phosphoprotein</keyword>
<dbReference type="PROSITE" id="PS50110">
    <property type="entry name" value="RESPONSE_REGULATORY"/>
    <property type="match status" value="1"/>
</dbReference>
<dbReference type="InterPro" id="IPR001789">
    <property type="entry name" value="Sig_transdc_resp-reg_receiver"/>
</dbReference>
<dbReference type="InterPro" id="IPR039420">
    <property type="entry name" value="WalR-like"/>
</dbReference>
<dbReference type="InterPro" id="IPR001867">
    <property type="entry name" value="OmpR/PhoB-type_DNA-bd"/>
</dbReference>
<keyword evidence="3" id="KW-0805">Transcription regulation</keyword>
<evidence type="ECO:0000256" key="3">
    <source>
        <dbReference type="ARBA" id="ARBA00023015"/>
    </source>
</evidence>
<evidence type="ECO:0000256" key="5">
    <source>
        <dbReference type="ARBA" id="ARBA00023163"/>
    </source>
</evidence>
<keyword evidence="4" id="KW-0238">DNA-binding</keyword>
<dbReference type="GO" id="GO:0006355">
    <property type="term" value="P:regulation of DNA-templated transcription"/>
    <property type="evidence" value="ECO:0007669"/>
    <property type="project" value="InterPro"/>
</dbReference>
<dbReference type="GO" id="GO:0005829">
    <property type="term" value="C:cytosol"/>
    <property type="evidence" value="ECO:0007669"/>
    <property type="project" value="TreeGrafter"/>
</dbReference>
<dbReference type="CDD" id="cd00383">
    <property type="entry name" value="trans_reg_C"/>
    <property type="match status" value="1"/>
</dbReference>
<dbReference type="SUPFAM" id="SSF52172">
    <property type="entry name" value="CheY-like"/>
    <property type="match status" value="1"/>
</dbReference>
<dbReference type="PROSITE" id="PS51755">
    <property type="entry name" value="OMPR_PHOB"/>
    <property type="match status" value="1"/>
</dbReference>
<evidence type="ECO:0000313" key="8">
    <source>
        <dbReference type="EMBL" id="CAB4883861.1"/>
    </source>
</evidence>
<proteinExistence type="predicted"/>
<dbReference type="SMART" id="SM00448">
    <property type="entry name" value="REC"/>
    <property type="match status" value="1"/>
</dbReference>
<protein>
    <submittedName>
        <fullName evidence="8">Unannotated protein</fullName>
    </submittedName>
</protein>
<dbReference type="Pfam" id="PF00486">
    <property type="entry name" value="Trans_reg_C"/>
    <property type="match status" value="1"/>
</dbReference>